<dbReference type="EC" id="1.15.1.1" evidence="6"/>
<evidence type="ECO:0000256" key="3">
    <source>
        <dbReference type="ARBA" id="ARBA00023002"/>
    </source>
</evidence>
<dbReference type="KEGG" id="vnx:VNE69_11081"/>
<feature type="domain" description="Manganese/iron superoxide dismutase C-terminal" evidence="8">
    <location>
        <begin position="99"/>
        <end position="193"/>
    </location>
</feature>
<dbReference type="SUPFAM" id="SSF54719">
    <property type="entry name" value="Fe,Mn superoxide dismutase (SOD), C-terminal domain"/>
    <property type="match status" value="1"/>
</dbReference>
<feature type="binding site" evidence="5">
    <location>
        <position position="26"/>
    </location>
    <ligand>
        <name>Mn(2+)</name>
        <dbReference type="ChEBI" id="CHEBI:29035"/>
    </ligand>
</feature>
<dbReference type="PROSITE" id="PS00088">
    <property type="entry name" value="SOD_MN"/>
    <property type="match status" value="1"/>
</dbReference>
<accession>A0AAX4JG26</accession>
<feature type="binding site" evidence="5">
    <location>
        <position position="79"/>
    </location>
    <ligand>
        <name>Mn(2+)</name>
        <dbReference type="ChEBI" id="CHEBI:29035"/>
    </ligand>
</feature>
<dbReference type="GO" id="GO:0004784">
    <property type="term" value="F:superoxide dismutase activity"/>
    <property type="evidence" value="ECO:0007669"/>
    <property type="project" value="UniProtKB-EC"/>
</dbReference>
<dbReference type="AlphaFoldDB" id="A0AAX4JG26"/>
<evidence type="ECO:0000313" key="10">
    <source>
        <dbReference type="Proteomes" id="UP001334084"/>
    </source>
</evidence>
<feature type="binding site" evidence="5">
    <location>
        <position position="165"/>
    </location>
    <ligand>
        <name>Mn(2+)</name>
        <dbReference type="ChEBI" id="CHEBI:29035"/>
    </ligand>
</feature>
<dbReference type="InterPro" id="IPR019831">
    <property type="entry name" value="Mn/Fe_SOD_N"/>
</dbReference>
<comment type="similarity">
    <text evidence="1 6">Belongs to the iron/manganese superoxide dismutase family.</text>
</comment>
<evidence type="ECO:0000256" key="5">
    <source>
        <dbReference type="PIRSR" id="PIRSR000349-1"/>
    </source>
</evidence>
<organism evidence="9 10">
    <name type="scientific">Vairimorpha necatrix</name>
    <dbReference type="NCBI Taxonomy" id="6039"/>
    <lineage>
        <taxon>Eukaryota</taxon>
        <taxon>Fungi</taxon>
        <taxon>Fungi incertae sedis</taxon>
        <taxon>Microsporidia</taxon>
        <taxon>Nosematidae</taxon>
        <taxon>Vairimorpha</taxon>
    </lineage>
</organism>
<comment type="catalytic activity">
    <reaction evidence="6">
        <text>2 superoxide + 2 H(+) = H2O2 + O2</text>
        <dbReference type="Rhea" id="RHEA:20696"/>
        <dbReference type="ChEBI" id="CHEBI:15378"/>
        <dbReference type="ChEBI" id="CHEBI:15379"/>
        <dbReference type="ChEBI" id="CHEBI:16240"/>
        <dbReference type="ChEBI" id="CHEBI:18421"/>
        <dbReference type="EC" id="1.15.1.1"/>
    </reaction>
</comment>
<dbReference type="Proteomes" id="UP001334084">
    <property type="component" value="Chromosome 11"/>
</dbReference>
<dbReference type="FunFam" id="3.55.40.20:FF:000004">
    <property type="entry name" value="Superoxide dismutase [Fe]"/>
    <property type="match status" value="1"/>
</dbReference>
<protein>
    <recommendedName>
        <fullName evidence="6">Superoxide dismutase</fullName>
        <ecNumber evidence="6">1.15.1.1</ecNumber>
    </recommendedName>
</protein>
<dbReference type="EMBL" id="CP142736">
    <property type="protein sequence ID" value="WUR04914.1"/>
    <property type="molecule type" value="Genomic_DNA"/>
</dbReference>
<dbReference type="Gene3D" id="3.55.40.20">
    <property type="entry name" value="Iron/manganese superoxide dismutase, C-terminal domain"/>
    <property type="match status" value="1"/>
</dbReference>
<reference evidence="9" key="1">
    <citation type="journal article" date="2024" name="BMC Genomics">
        <title>Functional annotation of a divergent genome using sequence and structure-based similarity.</title>
        <authorList>
            <person name="Svedberg D."/>
            <person name="Winiger R.R."/>
            <person name="Berg A."/>
            <person name="Sharma H."/>
            <person name="Tellgren-Roth C."/>
            <person name="Debrunner-Vossbrinck B.A."/>
            <person name="Vossbrinck C.R."/>
            <person name="Barandun J."/>
        </authorList>
    </citation>
    <scope>NUCLEOTIDE SEQUENCE</scope>
    <source>
        <strain evidence="9">Illinois isolate</strain>
    </source>
</reference>
<evidence type="ECO:0000256" key="6">
    <source>
        <dbReference type="RuleBase" id="RU000414"/>
    </source>
</evidence>
<gene>
    <name evidence="9" type="ORF">VNE69_11081</name>
</gene>
<dbReference type="Pfam" id="PF00081">
    <property type="entry name" value="Sod_Fe_N"/>
    <property type="match status" value="1"/>
</dbReference>
<comment type="function">
    <text evidence="4">Component of the mitochondrial ribosome (mitoribosome), a dedicated translation machinery responsible for the synthesis of mitochondrial genome-encoded proteins, including at least some of the essential transmembrane subunits of the mitochondrial respiratory chain. The mitoribosomes are attached to the mitochondrial inner membrane and translation products are cotranslationally integrated into the membrane.</text>
</comment>
<dbReference type="Pfam" id="PF02777">
    <property type="entry name" value="Sod_Fe_C"/>
    <property type="match status" value="1"/>
</dbReference>
<keyword evidence="2 5" id="KW-0479">Metal-binding</keyword>
<evidence type="ECO:0000256" key="1">
    <source>
        <dbReference type="ARBA" id="ARBA00008714"/>
    </source>
</evidence>
<dbReference type="GO" id="GO:0005737">
    <property type="term" value="C:cytoplasm"/>
    <property type="evidence" value="ECO:0007669"/>
    <property type="project" value="TreeGrafter"/>
</dbReference>
<dbReference type="Gene3D" id="1.10.287.990">
    <property type="entry name" value="Fe,Mn superoxide dismutase (SOD) domain"/>
    <property type="match status" value="1"/>
</dbReference>
<evidence type="ECO:0000259" key="7">
    <source>
        <dbReference type="Pfam" id="PF00081"/>
    </source>
</evidence>
<dbReference type="PRINTS" id="PR01703">
    <property type="entry name" value="MNSODISMTASE"/>
</dbReference>
<comment type="function">
    <text evidence="6">Destroys radicals which are normally produced within the cells and which are toxic to biological systems.</text>
</comment>
<dbReference type="InterPro" id="IPR019833">
    <property type="entry name" value="Mn/Fe_SOD_BS"/>
</dbReference>
<dbReference type="InterPro" id="IPR036314">
    <property type="entry name" value="SOD_C_sf"/>
</dbReference>
<keyword evidence="3 6" id="KW-0560">Oxidoreductase</keyword>
<dbReference type="SUPFAM" id="SSF46609">
    <property type="entry name" value="Fe,Mn superoxide dismutase (SOD), N-terminal domain"/>
    <property type="match status" value="1"/>
</dbReference>
<feature type="binding site" evidence="5">
    <location>
        <position position="161"/>
    </location>
    <ligand>
        <name>Mn(2+)</name>
        <dbReference type="ChEBI" id="CHEBI:29035"/>
    </ligand>
</feature>
<dbReference type="InterPro" id="IPR019832">
    <property type="entry name" value="Mn/Fe_SOD_C"/>
</dbReference>
<name>A0AAX4JG26_9MICR</name>
<dbReference type="InterPro" id="IPR001189">
    <property type="entry name" value="Mn/Fe_SOD"/>
</dbReference>
<dbReference type="GeneID" id="90542755"/>
<evidence type="ECO:0000256" key="4">
    <source>
        <dbReference type="ARBA" id="ARBA00037226"/>
    </source>
</evidence>
<evidence type="ECO:0000313" key="9">
    <source>
        <dbReference type="EMBL" id="WUR04914.1"/>
    </source>
</evidence>
<dbReference type="RefSeq" id="XP_065331059.1">
    <property type="nucleotide sequence ID" value="XM_065474987.1"/>
</dbReference>
<dbReference type="PANTHER" id="PTHR43595:SF2">
    <property type="entry name" value="SMALL RIBOSOMAL SUBUNIT PROTEIN MS42"/>
    <property type="match status" value="1"/>
</dbReference>
<dbReference type="GO" id="GO:0046872">
    <property type="term" value="F:metal ion binding"/>
    <property type="evidence" value="ECO:0007669"/>
    <property type="project" value="UniProtKB-KW"/>
</dbReference>
<dbReference type="PIRSF" id="PIRSF000349">
    <property type="entry name" value="SODismutase"/>
    <property type="match status" value="1"/>
</dbReference>
<dbReference type="PANTHER" id="PTHR43595">
    <property type="entry name" value="37S RIBOSOMAL PROTEIN S26, MITOCHONDRIAL"/>
    <property type="match status" value="1"/>
</dbReference>
<evidence type="ECO:0000259" key="8">
    <source>
        <dbReference type="Pfam" id="PF02777"/>
    </source>
</evidence>
<proteinExistence type="inferred from homology"/>
<feature type="domain" description="Manganese/iron superoxide dismutase N-terminal" evidence="7">
    <location>
        <begin position="2"/>
        <end position="87"/>
    </location>
</feature>
<dbReference type="InterPro" id="IPR036324">
    <property type="entry name" value="Mn/Fe_SOD_N_sf"/>
</dbReference>
<sequence>MFTLPKLKYEYNSLEPVISEDIMITHHKEHHQTYVNTLNKLVQDNKLQGKSLNTLLYGNNRDTLLDKQLRDYGGGHFNHSLFWVMMSPQKKDIPDDLLFLISEAFGSLEKFKEEFNFMATKLFGSGWVWLVYKDKVYIETSTNQDNPMMRDCKVIPLLCLDVWEHAYYLQYKNRRKEYIEKWWNVVDWEAVNEIYQECVVNKKNLQVTSDGLINFSK</sequence>
<evidence type="ECO:0000256" key="2">
    <source>
        <dbReference type="ARBA" id="ARBA00022723"/>
    </source>
</evidence>
<keyword evidence="10" id="KW-1185">Reference proteome</keyword>